<dbReference type="InterPro" id="IPR010761">
    <property type="entry name" value="Clc_prot-like"/>
</dbReference>
<sequence length="334" mass="37548">MKGCRRQKDITNSASVDNDASTFLSEPFLRENQKTRLNGYIYLHRVAIALAIIFTTIGISLSSAAILLPSWQIVHLFEYNSVHEHGLWLDCTRNSRGELSTMRRHHTETEPLFCVYKWDYDENVGTIGDEYHDSSPIGEVNRHKLYGWQATTLILLGIALLSALLSICVGFCSCRYHFLSLFFVATTLLSTFFSTIAECIFFFYSHRADNRFINGIVGTYEQRVGLAFFLQLASCIAHLVAFLITLLGAFASLSNKNVRNNSLNMSQISKSATSFLPRSAQLDSSLVYQPTTAPDIIKSSPYHINYQNSYMKLPTTSLPDLNSTKLRSGSETCV</sequence>
<dbReference type="InterPro" id="IPR050579">
    <property type="entry name" value="PMP-22/EMP/MP20-like"/>
</dbReference>
<comment type="subcellular location">
    <subcellularLocation>
        <location evidence="1">Membrane</location>
        <topology evidence="1">Multi-pass membrane protein</topology>
    </subcellularLocation>
</comment>
<evidence type="ECO:0000313" key="8">
    <source>
        <dbReference type="Proteomes" id="UP000274756"/>
    </source>
</evidence>
<evidence type="ECO:0000256" key="1">
    <source>
        <dbReference type="ARBA" id="ARBA00004141"/>
    </source>
</evidence>
<dbReference type="PANTHER" id="PTHR10671">
    <property type="entry name" value="EPITHELIAL MEMBRANE PROTEIN-RELATED"/>
    <property type="match status" value="1"/>
</dbReference>
<organism evidence="7 9">
    <name type="scientific">Dracunculus medinensis</name>
    <name type="common">Guinea worm</name>
    <dbReference type="NCBI Taxonomy" id="318479"/>
    <lineage>
        <taxon>Eukaryota</taxon>
        <taxon>Metazoa</taxon>
        <taxon>Ecdysozoa</taxon>
        <taxon>Nematoda</taxon>
        <taxon>Chromadorea</taxon>
        <taxon>Rhabditida</taxon>
        <taxon>Spirurina</taxon>
        <taxon>Dracunculoidea</taxon>
        <taxon>Dracunculidae</taxon>
        <taxon>Dracunculus</taxon>
    </lineage>
</organism>
<evidence type="ECO:0000256" key="5">
    <source>
        <dbReference type="SAM" id="Phobius"/>
    </source>
</evidence>
<dbReference type="Pfam" id="PF07062">
    <property type="entry name" value="Clc-like"/>
    <property type="match status" value="1"/>
</dbReference>
<feature type="transmembrane region" description="Helical" evidence="5">
    <location>
        <begin position="146"/>
        <end position="171"/>
    </location>
</feature>
<keyword evidence="2 5" id="KW-0812">Transmembrane</keyword>
<accession>A0A0N4UH64</accession>
<dbReference type="PANTHER" id="PTHR10671:SF51">
    <property type="entry name" value="CLC-LIKE PROTEIN"/>
    <property type="match status" value="1"/>
</dbReference>
<evidence type="ECO:0000313" key="6">
    <source>
        <dbReference type="EMBL" id="VDN51509.1"/>
    </source>
</evidence>
<evidence type="ECO:0000313" key="7">
    <source>
        <dbReference type="Proteomes" id="UP000038040"/>
    </source>
</evidence>
<dbReference type="WBParaSite" id="DME_0000686801-mRNA-1">
    <property type="protein sequence ID" value="DME_0000686801-mRNA-1"/>
    <property type="gene ID" value="DME_0000686801"/>
</dbReference>
<keyword evidence="4 5" id="KW-0472">Membrane</keyword>
<dbReference type="AlphaFoldDB" id="A0A0N4UH64"/>
<feature type="transmembrane region" description="Helical" evidence="5">
    <location>
        <begin position="178"/>
        <end position="204"/>
    </location>
</feature>
<protein>
    <submittedName>
        <fullName evidence="9">Clc-like protein</fullName>
    </submittedName>
</protein>
<feature type="transmembrane region" description="Helical" evidence="5">
    <location>
        <begin position="46"/>
        <end position="68"/>
    </location>
</feature>
<reference evidence="6 8" key="2">
    <citation type="submission" date="2018-11" db="EMBL/GenBank/DDBJ databases">
        <authorList>
            <consortium name="Pathogen Informatics"/>
        </authorList>
    </citation>
    <scope>NUCLEOTIDE SEQUENCE [LARGE SCALE GENOMIC DNA]</scope>
</reference>
<dbReference type="Gene3D" id="1.20.140.150">
    <property type="match status" value="1"/>
</dbReference>
<dbReference type="Proteomes" id="UP000038040">
    <property type="component" value="Unplaced"/>
</dbReference>
<feature type="transmembrane region" description="Helical" evidence="5">
    <location>
        <begin position="224"/>
        <end position="250"/>
    </location>
</feature>
<dbReference type="Proteomes" id="UP000274756">
    <property type="component" value="Unassembled WGS sequence"/>
</dbReference>
<evidence type="ECO:0000256" key="2">
    <source>
        <dbReference type="ARBA" id="ARBA00022692"/>
    </source>
</evidence>
<keyword evidence="3 5" id="KW-1133">Transmembrane helix</keyword>
<evidence type="ECO:0000313" key="9">
    <source>
        <dbReference type="WBParaSite" id="DME_0000686801-mRNA-1"/>
    </source>
</evidence>
<evidence type="ECO:0000256" key="3">
    <source>
        <dbReference type="ARBA" id="ARBA00022989"/>
    </source>
</evidence>
<keyword evidence="8" id="KW-1185">Reference proteome</keyword>
<dbReference type="EMBL" id="UYYG01000022">
    <property type="protein sequence ID" value="VDN51509.1"/>
    <property type="molecule type" value="Genomic_DNA"/>
</dbReference>
<reference evidence="9" key="1">
    <citation type="submission" date="2017-02" db="UniProtKB">
        <authorList>
            <consortium name="WormBaseParasite"/>
        </authorList>
    </citation>
    <scope>IDENTIFICATION</scope>
</reference>
<dbReference type="OrthoDB" id="5856284at2759"/>
<name>A0A0N4UH64_DRAME</name>
<proteinExistence type="predicted"/>
<evidence type="ECO:0000256" key="4">
    <source>
        <dbReference type="ARBA" id="ARBA00023136"/>
    </source>
</evidence>
<gene>
    <name evidence="6" type="ORF">DME_LOCUS1482</name>
</gene>
<dbReference type="GO" id="GO:0005886">
    <property type="term" value="C:plasma membrane"/>
    <property type="evidence" value="ECO:0007669"/>
    <property type="project" value="TreeGrafter"/>
</dbReference>